<dbReference type="RefSeq" id="WP_193779595.1">
    <property type="nucleotide sequence ID" value="NZ_JADDOJ010000015.1"/>
</dbReference>
<name>A0ABR9SCV6_9BURK</name>
<reference evidence="1 2" key="1">
    <citation type="submission" date="2020-10" db="EMBL/GenBank/DDBJ databases">
        <title>Draft genome of Ramlibacter aquaticus LMG 30558.</title>
        <authorList>
            <person name="Props R."/>
        </authorList>
    </citation>
    <scope>NUCLEOTIDE SEQUENCE [LARGE SCALE GENOMIC DNA]</scope>
    <source>
        <strain evidence="1 2">LMG 30558</strain>
    </source>
</reference>
<dbReference type="Gene3D" id="3.40.50.300">
    <property type="entry name" value="P-loop containing nucleotide triphosphate hydrolases"/>
    <property type="match status" value="1"/>
</dbReference>
<comment type="caution">
    <text evidence="1">The sequence shown here is derived from an EMBL/GenBank/DDBJ whole genome shotgun (WGS) entry which is preliminary data.</text>
</comment>
<evidence type="ECO:0000313" key="2">
    <source>
        <dbReference type="Proteomes" id="UP000715965"/>
    </source>
</evidence>
<sequence length="204" mass="22535">MICISRAKFTGAEEIASEVARDLGFRYVDEEIVARAAQRRHLSPEEVASAERRKSSLATLLRDIADGSADVINFIKNPKAPPATDDMRELIRQAITETADEGNVVIVAHAASYALARRKGVLRVLITGSEFGRVTRWTKTSGGRSPREAQEAIRESDAARANYLKRFYDVKVESPEHYDLCLSTDALEPPAIKQLILATVPLID</sequence>
<dbReference type="Pfam" id="PF13189">
    <property type="entry name" value="Cytidylate_kin2"/>
    <property type="match status" value="1"/>
</dbReference>
<keyword evidence="2" id="KW-1185">Reference proteome</keyword>
<accession>A0ABR9SCV6</accession>
<gene>
    <name evidence="1" type="ORF">IM725_05600</name>
</gene>
<dbReference type="Proteomes" id="UP000715965">
    <property type="component" value="Unassembled WGS sequence"/>
</dbReference>
<evidence type="ECO:0000313" key="1">
    <source>
        <dbReference type="EMBL" id="MBE7940049.1"/>
    </source>
</evidence>
<dbReference type="InterPro" id="IPR027417">
    <property type="entry name" value="P-loop_NTPase"/>
</dbReference>
<organism evidence="1 2">
    <name type="scientific">Ramlibacter aquaticus</name>
    <dbReference type="NCBI Taxonomy" id="2780094"/>
    <lineage>
        <taxon>Bacteria</taxon>
        <taxon>Pseudomonadati</taxon>
        <taxon>Pseudomonadota</taxon>
        <taxon>Betaproteobacteria</taxon>
        <taxon>Burkholderiales</taxon>
        <taxon>Comamonadaceae</taxon>
        <taxon>Ramlibacter</taxon>
    </lineage>
</organism>
<dbReference type="EMBL" id="JADDOJ010000015">
    <property type="protein sequence ID" value="MBE7940049.1"/>
    <property type="molecule type" value="Genomic_DNA"/>
</dbReference>
<protein>
    <submittedName>
        <fullName evidence="1">Cytidylate kinase-like family protein</fullName>
    </submittedName>
</protein>
<proteinExistence type="predicted"/>